<reference evidence="2 3" key="1">
    <citation type="submission" date="2022-04" db="EMBL/GenBank/DDBJ databases">
        <title>Positive selection, recombination, and allopatry shape intraspecific diversity of widespread and dominant cyanobacteria.</title>
        <authorList>
            <person name="Wei J."/>
            <person name="Shu W."/>
            <person name="Hu C."/>
        </authorList>
    </citation>
    <scope>NUCLEOTIDE SEQUENCE [LARGE SCALE GENOMIC DNA]</scope>
    <source>
        <strain evidence="2 3">AS-A4</strain>
    </source>
</reference>
<comment type="caution">
    <text evidence="2">The sequence shown here is derived from an EMBL/GenBank/DDBJ whole genome shotgun (WGS) entry which is preliminary data.</text>
</comment>
<dbReference type="EMBL" id="JAMPLM010000029">
    <property type="protein sequence ID" value="MEP1061228.1"/>
    <property type="molecule type" value="Genomic_DNA"/>
</dbReference>
<dbReference type="SUPFAM" id="SSF51182">
    <property type="entry name" value="RmlC-like cupins"/>
    <property type="match status" value="1"/>
</dbReference>
<gene>
    <name evidence="2" type="ORF">NDI38_22610</name>
</gene>
<dbReference type="InterPro" id="IPR014710">
    <property type="entry name" value="RmlC-like_jellyroll"/>
</dbReference>
<evidence type="ECO:0000259" key="1">
    <source>
        <dbReference type="Pfam" id="PF07883"/>
    </source>
</evidence>
<accession>A0ABV0KQB8</accession>
<dbReference type="InterPro" id="IPR011051">
    <property type="entry name" value="RmlC_Cupin_sf"/>
</dbReference>
<dbReference type="InterPro" id="IPR013096">
    <property type="entry name" value="Cupin_2"/>
</dbReference>
<proteinExistence type="predicted"/>
<dbReference type="PANTHER" id="PTHR43346">
    <property type="entry name" value="LIGAND BINDING DOMAIN PROTEIN, PUTATIVE (AFU_ORTHOLOGUE AFUA_6G14370)-RELATED"/>
    <property type="match status" value="1"/>
</dbReference>
<dbReference type="RefSeq" id="WP_190450011.1">
    <property type="nucleotide sequence ID" value="NZ_JAMPLM010000029.1"/>
</dbReference>
<keyword evidence="3" id="KW-1185">Reference proteome</keyword>
<dbReference type="Pfam" id="PF07883">
    <property type="entry name" value="Cupin_2"/>
    <property type="match status" value="1"/>
</dbReference>
<dbReference type="PANTHER" id="PTHR43346:SF1">
    <property type="entry name" value="QUERCETIN 2,3-DIOXYGENASE-RELATED"/>
    <property type="match status" value="1"/>
</dbReference>
<feature type="domain" description="Cupin type-2" evidence="1">
    <location>
        <begin position="47"/>
        <end position="114"/>
    </location>
</feature>
<dbReference type="InterPro" id="IPR052538">
    <property type="entry name" value="Flavonoid_dioxygenase-like"/>
</dbReference>
<evidence type="ECO:0000313" key="2">
    <source>
        <dbReference type="EMBL" id="MEP1061228.1"/>
    </source>
</evidence>
<dbReference type="Proteomes" id="UP001476950">
    <property type="component" value="Unassembled WGS sequence"/>
</dbReference>
<organism evidence="2 3">
    <name type="scientific">Stenomitos frigidus AS-A4</name>
    <dbReference type="NCBI Taxonomy" id="2933935"/>
    <lineage>
        <taxon>Bacteria</taxon>
        <taxon>Bacillati</taxon>
        <taxon>Cyanobacteriota</taxon>
        <taxon>Cyanophyceae</taxon>
        <taxon>Leptolyngbyales</taxon>
        <taxon>Leptolyngbyaceae</taxon>
        <taxon>Stenomitos</taxon>
    </lineage>
</organism>
<dbReference type="Gene3D" id="2.60.120.10">
    <property type="entry name" value="Jelly Rolls"/>
    <property type="match status" value="1"/>
</dbReference>
<protein>
    <submittedName>
        <fullName evidence="2">Cupin domain-containing protein</fullName>
    </submittedName>
</protein>
<name>A0ABV0KQB8_9CYAN</name>
<evidence type="ECO:0000313" key="3">
    <source>
        <dbReference type="Proteomes" id="UP001476950"/>
    </source>
</evidence>
<sequence length="143" mass="15625">MNQSCVIPVVKSPHEYQAYRISPDATNRLAIVFDPATVNLSITYCIEIFDVGGKTPPNRHQFATEMFFVLRGEGIAVCDGKEIAIHAGDTLLVPPTGVHAIRNIGAERLYTITIMVPNEDFAELIRSGVPAELDAEDLAVLQC</sequence>
<dbReference type="CDD" id="cd06987">
    <property type="entry name" value="cupin_MAE_RS03005"/>
    <property type="match status" value="1"/>
</dbReference>